<gene>
    <name evidence="2" type="ORF">BST11_21000</name>
    <name evidence="1" type="ORF">H7K38_04635</name>
</gene>
<evidence type="ECO:0000313" key="3">
    <source>
        <dbReference type="Proteomes" id="UP000192319"/>
    </source>
</evidence>
<sequence>MTTATTATTATKPAAPKATDDEIDTAILTALADAGAAQRPVRWTTIERRIPGTVWQQEMALVRLWNDWRIYAVKVGRQLLLELSGPLDAMIAAKQLGTSPRVLPVVQ</sequence>
<evidence type="ECO:0000313" key="2">
    <source>
        <dbReference type="EMBL" id="OQZ88803.1"/>
    </source>
</evidence>
<dbReference type="RefSeq" id="WP_083139917.1">
    <property type="nucleotide sequence ID" value="NZ_JACKVH010000011.1"/>
</dbReference>
<evidence type="ECO:0000313" key="1">
    <source>
        <dbReference type="EMBL" id="MCV7377938.1"/>
    </source>
</evidence>
<organism evidence="1 4">
    <name type="scientific">Mycobacterium alsense</name>
    <dbReference type="NCBI Taxonomy" id="324058"/>
    <lineage>
        <taxon>Bacteria</taxon>
        <taxon>Bacillati</taxon>
        <taxon>Actinomycetota</taxon>
        <taxon>Actinomycetes</taxon>
        <taxon>Mycobacteriales</taxon>
        <taxon>Mycobacteriaceae</taxon>
        <taxon>Mycobacterium</taxon>
    </lineage>
</organism>
<proteinExistence type="predicted"/>
<dbReference type="AlphaFoldDB" id="A0AA41XKG3"/>
<comment type="caution">
    <text evidence="1">The sequence shown here is derived from an EMBL/GenBank/DDBJ whole genome shotgun (WGS) entry which is preliminary data.</text>
</comment>
<keyword evidence="3" id="KW-1185">Reference proteome</keyword>
<evidence type="ECO:0000313" key="4">
    <source>
        <dbReference type="Proteomes" id="UP001141650"/>
    </source>
</evidence>
<dbReference type="EMBL" id="MVHD01000046">
    <property type="protein sequence ID" value="OQZ88803.1"/>
    <property type="molecule type" value="Genomic_DNA"/>
</dbReference>
<reference evidence="1" key="3">
    <citation type="journal article" date="2022" name="BMC Genomics">
        <title>Comparative genome analysis of mycobacteria focusing on tRNA and non-coding RNA.</title>
        <authorList>
            <person name="Behra P.R.K."/>
            <person name="Pettersson B.M.F."/>
            <person name="Ramesh M."/>
            <person name="Das S."/>
            <person name="Dasgupta S."/>
            <person name="Kirsebom L.A."/>
        </authorList>
    </citation>
    <scope>NUCLEOTIDE SEQUENCE</scope>
    <source>
        <strain evidence="1">CCUG 55640</strain>
    </source>
</reference>
<dbReference type="Proteomes" id="UP001141650">
    <property type="component" value="Unassembled WGS sequence"/>
</dbReference>
<name>A0AA41XKG3_9MYCO</name>
<accession>A0AA41XKG3</accession>
<reference evidence="1" key="2">
    <citation type="submission" date="2020-07" db="EMBL/GenBank/DDBJ databases">
        <authorList>
            <person name="Pettersson B.M.F."/>
            <person name="Behra P.R.K."/>
            <person name="Ramesh M."/>
            <person name="Das S."/>
            <person name="Dasgupta S."/>
            <person name="Kirsebom L.A."/>
        </authorList>
    </citation>
    <scope>NUCLEOTIDE SEQUENCE</scope>
    <source>
        <strain evidence="1">CCUG 55640</strain>
    </source>
</reference>
<reference evidence="2 3" key="1">
    <citation type="submission" date="2017-02" db="EMBL/GenBank/DDBJ databases">
        <title>The new phylogeny of genus Mycobacterium.</title>
        <authorList>
            <person name="Tortoli E."/>
            <person name="Trovato A."/>
            <person name="Cirillo D.M."/>
        </authorList>
    </citation>
    <scope>NUCLEOTIDE SEQUENCE [LARGE SCALE GENOMIC DNA]</scope>
    <source>
        <strain evidence="2 3">DSM 45230</strain>
    </source>
</reference>
<dbReference type="EMBL" id="JACKVH010000011">
    <property type="protein sequence ID" value="MCV7377938.1"/>
    <property type="molecule type" value="Genomic_DNA"/>
</dbReference>
<dbReference type="Proteomes" id="UP000192319">
    <property type="component" value="Unassembled WGS sequence"/>
</dbReference>
<protein>
    <submittedName>
        <fullName evidence="1">Uncharacterized protein</fullName>
    </submittedName>
</protein>